<dbReference type="EMBL" id="MN740926">
    <property type="protein sequence ID" value="QHU18252.1"/>
    <property type="molecule type" value="Genomic_DNA"/>
</dbReference>
<feature type="transmembrane region" description="Helical" evidence="2">
    <location>
        <begin position="189"/>
        <end position="208"/>
    </location>
</feature>
<sequence>MAAAGTLLSDLDGSGTVGGDGDLVQKILSDMSIPSDNGSGAFRGASHPGASLPPALPAQTPQSYNQMPSSTQPMTMDSHIPTSHMIGNQHPTPADFAAAMAGARVDPGAMYAAAPMQGNPMMPMDPMAPKPIPGSAAYDPPSKNIYGSILGEIKIPAVVALLFFVFSLPPIRVLVAHYMPSLIKATGEFHITGLLVISIMVGITFWILQRIIAPLLSL</sequence>
<feature type="region of interest" description="Disordered" evidence="1">
    <location>
        <begin position="38"/>
        <end position="73"/>
    </location>
</feature>
<keyword evidence="2" id="KW-1133">Transmembrane helix</keyword>
<evidence type="ECO:0000256" key="2">
    <source>
        <dbReference type="SAM" id="Phobius"/>
    </source>
</evidence>
<protein>
    <submittedName>
        <fullName evidence="3">Uncharacterized protein</fullName>
    </submittedName>
</protein>
<proteinExistence type="predicted"/>
<feature type="transmembrane region" description="Helical" evidence="2">
    <location>
        <begin position="155"/>
        <end position="177"/>
    </location>
</feature>
<reference evidence="3" key="1">
    <citation type="journal article" date="2020" name="Nature">
        <title>Giant virus diversity and host interactions through global metagenomics.</title>
        <authorList>
            <person name="Schulz F."/>
            <person name="Roux S."/>
            <person name="Paez-Espino D."/>
            <person name="Jungbluth S."/>
            <person name="Walsh D.A."/>
            <person name="Denef V.J."/>
            <person name="McMahon K.D."/>
            <person name="Konstantinidis K.T."/>
            <person name="Eloe-Fadrosh E.A."/>
            <person name="Kyrpides N.C."/>
            <person name="Woyke T."/>
        </authorList>
    </citation>
    <scope>NUCLEOTIDE SEQUENCE</scope>
    <source>
        <strain evidence="3">GVMAG-S-3300013006-138</strain>
    </source>
</reference>
<evidence type="ECO:0000313" key="3">
    <source>
        <dbReference type="EMBL" id="QHU18252.1"/>
    </source>
</evidence>
<organism evidence="3">
    <name type="scientific">viral metagenome</name>
    <dbReference type="NCBI Taxonomy" id="1070528"/>
    <lineage>
        <taxon>unclassified sequences</taxon>
        <taxon>metagenomes</taxon>
        <taxon>organismal metagenomes</taxon>
    </lineage>
</organism>
<feature type="compositionally biased region" description="Polar residues" evidence="1">
    <location>
        <begin position="59"/>
        <end position="73"/>
    </location>
</feature>
<keyword evidence="2" id="KW-0472">Membrane</keyword>
<evidence type="ECO:0000256" key="1">
    <source>
        <dbReference type="SAM" id="MobiDB-lite"/>
    </source>
</evidence>
<name>A0A6C0KJQ6_9ZZZZ</name>
<keyword evidence="2" id="KW-0812">Transmembrane</keyword>
<dbReference type="AlphaFoldDB" id="A0A6C0KJQ6"/>
<accession>A0A6C0KJQ6</accession>